<dbReference type="GO" id="GO:0003677">
    <property type="term" value="F:DNA binding"/>
    <property type="evidence" value="ECO:0007669"/>
    <property type="project" value="UniProtKB-ARBA"/>
</dbReference>
<evidence type="ECO:0000256" key="1">
    <source>
        <dbReference type="ARBA" id="ARBA00022723"/>
    </source>
</evidence>
<keyword evidence="2" id="KW-0863">Zinc-finger</keyword>
<keyword evidence="3" id="KW-0862">Zinc</keyword>
<comment type="caution">
    <text evidence="7">The sequence shown here is derived from an EMBL/GenBank/DDBJ whole genome shotgun (WGS) entry which is preliminary data.</text>
</comment>
<name>A0A427AVB8_ENSVE</name>
<dbReference type="AlphaFoldDB" id="A0A427AVB8"/>
<dbReference type="EMBL" id="AMZH03001202">
    <property type="protein sequence ID" value="RRT80198.1"/>
    <property type="molecule type" value="Genomic_DNA"/>
</dbReference>
<evidence type="ECO:0000256" key="4">
    <source>
        <dbReference type="ARBA" id="ARBA00023015"/>
    </source>
</evidence>
<protein>
    <recommendedName>
        <fullName evidence="9">GATA-type domain-containing protein</fullName>
    </recommendedName>
</protein>
<evidence type="ECO:0000256" key="3">
    <source>
        <dbReference type="ARBA" id="ARBA00022833"/>
    </source>
</evidence>
<evidence type="ECO:0000313" key="8">
    <source>
        <dbReference type="Proteomes" id="UP000287651"/>
    </source>
</evidence>
<keyword evidence="5" id="KW-0804">Transcription</keyword>
<keyword evidence="1" id="KW-0479">Metal-binding</keyword>
<organism evidence="7 8">
    <name type="scientific">Ensete ventricosum</name>
    <name type="common">Abyssinian banana</name>
    <name type="synonym">Musa ensete</name>
    <dbReference type="NCBI Taxonomy" id="4639"/>
    <lineage>
        <taxon>Eukaryota</taxon>
        <taxon>Viridiplantae</taxon>
        <taxon>Streptophyta</taxon>
        <taxon>Embryophyta</taxon>
        <taxon>Tracheophyta</taxon>
        <taxon>Spermatophyta</taxon>
        <taxon>Magnoliopsida</taxon>
        <taxon>Liliopsida</taxon>
        <taxon>Zingiberales</taxon>
        <taxon>Musaceae</taxon>
        <taxon>Ensete</taxon>
    </lineage>
</organism>
<evidence type="ECO:0000313" key="7">
    <source>
        <dbReference type="EMBL" id="RRT80198.1"/>
    </source>
</evidence>
<dbReference type="PANTHER" id="PTHR47172:SF31">
    <property type="entry name" value="(WILD MALAYSIAN BANANA) HYPOTHETICAL PROTEIN"/>
    <property type="match status" value="1"/>
</dbReference>
<dbReference type="Proteomes" id="UP000287651">
    <property type="component" value="Unassembled WGS sequence"/>
</dbReference>
<comment type="similarity">
    <text evidence="6">Belongs to the type IV zinc-finger family. Class B subfamily.</text>
</comment>
<sequence length="182" mass="20543">MTNNIQTSSPINFRDLREKSFATNSRRGYVGIVTSHRVATTDARRDKIIYEIGASDICDLPLLFGKKGGSALVLAAMEQMECDRRQLWPDPMSLCNACGIRYRKSRRAVPRFDEAGVKEKREVDGGGERFSVSFKLLMLGSGLWKSTSMDRKQRRRRRRSVLGEEEQAAVLLMALSSGFLYA</sequence>
<dbReference type="GO" id="GO:0008270">
    <property type="term" value="F:zinc ion binding"/>
    <property type="evidence" value="ECO:0007669"/>
    <property type="project" value="UniProtKB-KW"/>
</dbReference>
<dbReference type="PANTHER" id="PTHR47172">
    <property type="entry name" value="OS01G0976800 PROTEIN"/>
    <property type="match status" value="1"/>
</dbReference>
<gene>
    <name evidence="7" type="ORF">B296_00017761</name>
</gene>
<reference evidence="7 8" key="1">
    <citation type="journal article" date="2014" name="Agronomy (Basel)">
        <title>A Draft Genome Sequence for Ensete ventricosum, the Drought-Tolerant Tree Against Hunger.</title>
        <authorList>
            <person name="Harrison J."/>
            <person name="Moore K.A."/>
            <person name="Paszkiewicz K."/>
            <person name="Jones T."/>
            <person name="Grant M."/>
            <person name="Ambacheew D."/>
            <person name="Muzemil S."/>
            <person name="Studholme D.J."/>
        </authorList>
    </citation>
    <scope>NUCLEOTIDE SEQUENCE [LARGE SCALE GENOMIC DNA]</scope>
</reference>
<evidence type="ECO:0000256" key="6">
    <source>
        <dbReference type="ARBA" id="ARBA00024019"/>
    </source>
</evidence>
<keyword evidence="4" id="KW-0805">Transcription regulation</keyword>
<evidence type="ECO:0000256" key="2">
    <source>
        <dbReference type="ARBA" id="ARBA00022771"/>
    </source>
</evidence>
<accession>A0A427AVB8</accession>
<evidence type="ECO:0000256" key="5">
    <source>
        <dbReference type="ARBA" id="ARBA00023163"/>
    </source>
</evidence>
<proteinExistence type="inferred from homology"/>
<evidence type="ECO:0008006" key="9">
    <source>
        <dbReference type="Google" id="ProtNLM"/>
    </source>
</evidence>